<reference evidence="4 5" key="2">
    <citation type="submission" date="2020-06" db="EMBL/GenBank/DDBJ databases">
        <title>Halomonas songnenensis sp. nov., a moderately halophilic bacterium isolated from saline and alkaline soils.</title>
        <authorList>
            <person name="Jiang J."/>
            <person name="Pan Y."/>
        </authorList>
    </citation>
    <scope>NUCLEOTIDE SEQUENCE [LARGE SCALE GENOMIC DNA]</scope>
    <source>
        <strain evidence="4 5">TBZ9</strain>
    </source>
</reference>
<dbReference type="InterPro" id="IPR017560">
    <property type="entry name" value="Cyt_c_biogenesis_CcmI"/>
</dbReference>
<dbReference type="InterPro" id="IPR011990">
    <property type="entry name" value="TPR-like_helical_dom_sf"/>
</dbReference>
<evidence type="ECO:0000313" key="4">
    <source>
        <dbReference type="EMBL" id="NOG31549.1"/>
    </source>
</evidence>
<dbReference type="Pfam" id="PF23892">
    <property type="entry name" value="Ig_CycH"/>
    <property type="match status" value="1"/>
</dbReference>
<proteinExistence type="predicted"/>
<name>A0A7Y3TZI9_9GAMM</name>
<dbReference type="PANTHER" id="PTHR47870">
    <property type="entry name" value="CYTOCHROME C-TYPE BIOGENESIS PROTEIN CCMH"/>
    <property type="match status" value="1"/>
</dbReference>
<evidence type="ECO:0000256" key="2">
    <source>
        <dbReference type="ARBA" id="ARBA00022748"/>
    </source>
</evidence>
<feature type="domain" description="Cytochrome c-type biogenesis protein H Ig-like" evidence="3">
    <location>
        <begin position="305"/>
        <end position="415"/>
    </location>
</feature>
<accession>A0A7Y3TZI9</accession>
<evidence type="ECO:0000313" key="5">
    <source>
        <dbReference type="Proteomes" id="UP000588806"/>
    </source>
</evidence>
<dbReference type="InterPro" id="IPR051263">
    <property type="entry name" value="C-type_cytochrome_biogenesis"/>
</dbReference>
<sequence length="419" mass="46130">MTSLWIAFAVLLLPAIWLLILPLRQARALHDAQRDYEANDTTAEQNVAIYKRRLASLEAAKERGDIDEERFAEDRLELERSLLEDTTTVKRRPLKSYTSGRFVVPLVLLAVVGTSVVWYQFHGAEGDLVLLQTQRDVQNHPEGSLVMYIERMEEQAVLQPDNPNVWSELFPLYRQTGQAEKAVDALEHLIALEGRLAPLLAQLAQLRFFMEGRELTPEVQGLVDETLEQDPRQPTVLGLLGIHAFDAGNYETAIDRWRRAIANIQNQGTADSLREGIRVAQQRMGVAPDAASINQSPEASDGPGIRVEVSLDETLTERVSPQATVFVTARDIAGELPPLAIAQAQVSDLPATFVLDASNAMSPQASLDQVDEARLMVRVSPSGRATPQPGDLFGDLDSVAVGPVNDSDAVSVLIDSIFE</sequence>
<protein>
    <submittedName>
        <fullName evidence="4">C-type cytochrome biogenesis protein CcmI</fullName>
    </submittedName>
</protein>
<evidence type="ECO:0000259" key="3">
    <source>
        <dbReference type="Pfam" id="PF23892"/>
    </source>
</evidence>
<dbReference type="RefSeq" id="WP_171701993.1">
    <property type="nucleotide sequence ID" value="NZ_JABFHI010000002.1"/>
</dbReference>
<evidence type="ECO:0000256" key="1">
    <source>
        <dbReference type="ARBA" id="ARBA00004196"/>
    </source>
</evidence>
<dbReference type="GO" id="GO:0030313">
    <property type="term" value="C:cell envelope"/>
    <property type="evidence" value="ECO:0007669"/>
    <property type="project" value="UniProtKB-SubCell"/>
</dbReference>
<dbReference type="NCBIfam" id="TIGR03142">
    <property type="entry name" value="cytochro_ccmI"/>
    <property type="match status" value="1"/>
</dbReference>
<dbReference type="Proteomes" id="UP000588806">
    <property type="component" value="Unassembled WGS sequence"/>
</dbReference>
<comment type="caution">
    <text evidence="4">The sequence shown here is derived from an EMBL/GenBank/DDBJ whole genome shotgun (WGS) entry which is preliminary data.</text>
</comment>
<comment type="subcellular location">
    <subcellularLocation>
        <location evidence="1">Cell envelope</location>
    </subcellularLocation>
</comment>
<reference evidence="4 5" key="1">
    <citation type="submission" date="2020-05" db="EMBL/GenBank/DDBJ databases">
        <authorList>
            <person name="Ruan W."/>
            <person name="Jeon C.O."/>
            <person name="Chun B.H."/>
        </authorList>
    </citation>
    <scope>NUCLEOTIDE SEQUENCE [LARGE SCALE GENOMIC DNA]</scope>
    <source>
        <strain evidence="4 5">TBZ9</strain>
    </source>
</reference>
<dbReference type="Gene3D" id="1.25.40.10">
    <property type="entry name" value="Tetratricopeptide repeat domain"/>
    <property type="match status" value="1"/>
</dbReference>
<dbReference type="GO" id="GO:0005886">
    <property type="term" value="C:plasma membrane"/>
    <property type="evidence" value="ECO:0007669"/>
    <property type="project" value="TreeGrafter"/>
</dbReference>
<dbReference type="AlphaFoldDB" id="A0A7Y3TZI9"/>
<dbReference type="EMBL" id="JABFHI010000002">
    <property type="protein sequence ID" value="NOG31549.1"/>
    <property type="molecule type" value="Genomic_DNA"/>
</dbReference>
<dbReference type="InterPro" id="IPR056412">
    <property type="entry name" value="Ig_CycH"/>
</dbReference>
<dbReference type="PANTHER" id="PTHR47870:SF4">
    <property type="entry name" value="CYTOCHROME C-TYPE BIOGENESIS PROTEIN CYCH"/>
    <property type="match status" value="1"/>
</dbReference>
<dbReference type="GO" id="GO:0017004">
    <property type="term" value="P:cytochrome complex assembly"/>
    <property type="evidence" value="ECO:0007669"/>
    <property type="project" value="UniProtKB-KW"/>
</dbReference>
<gene>
    <name evidence="4" type="primary">ccmI</name>
    <name evidence="4" type="ORF">HLB35_06760</name>
</gene>
<organism evidence="4 5">
    <name type="scientific">Vreelandella azerica</name>
    <dbReference type="NCBI Taxonomy" id="2732867"/>
    <lineage>
        <taxon>Bacteria</taxon>
        <taxon>Pseudomonadati</taxon>
        <taxon>Pseudomonadota</taxon>
        <taxon>Gammaproteobacteria</taxon>
        <taxon>Oceanospirillales</taxon>
        <taxon>Halomonadaceae</taxon>
        <taxon>Vreelandella</taxon>
    </lineage>
</organism>
<dbReference type="SUPFAM" id="SSF48452">
    <property type="entry name" value="TPR-like"/>
    <property type="match status" value="1"/>
</dbReference>
<keyword evidence="2" id="KW-0201">Cytochrome c-type biogenesis</keyword>
<keyword evidence="5" id="KW-1185">Reference proteome</keyword>